<dbReference type="InterPro" id="IPR000884">
    <property type="entry name" value="TSP1_rpt"/>
</dbReference>
<dbReference type="Pfam" id="PF19030">
    <property type="entry name" value="TSP1_ADAMTS"/>
    <property type="match status" value="1"/>
</dbReference>
<organism evidence="1 2">
    <name type="scientific">Plectus sambesii</name>
    <dbReference type="NCBI Taxonomy" id="2011161"/>
    <lineage>
        <taxon>Eukaryota</taxon>
        <taxon>Metazoa</taxon>
        <taxon>Ecdysozoa</taxon>
        <taxon>Nematoda</taxon>
        <taxon>Chromadorea</taxon>
        <taxon>Plectida</taxon>
        <taxon>Plectina</taxon>
        <taxon>Plectoidea</taxon>
        <taxon>Plectidae</taxon>
        <taxon>Plectus</taxon>
    </lineage>
</organism>
<name>A0A914WV13_9BILA</name>
<dbReference type="Proteomes" id="UP000887566">
    <property type="component" value="Unplaced"/>
</dbReference>
<dbReference type="SUPFAM" id="SSF82895">
    <property type="entry name" value="TSP-1 type 1 repeat"/>
    <property type="match status" value="1"/>
</dbReference>
<reference evidence="2" key="1">
    <citation type="submission" date="2022-11" db="UniProtKB">
        <authorList>
            <consortium name="WormBaseParasite"/>
        </authorList>
    </citation>
    <scope>IDENTIFICATION</scope>
</reference>
<dbReference type="WBParaSite" id="PSAMB.scaffold534size47819.g6679.t1">
    <property type="protein sequence ID" value="PSAMB.scaffold534size47819.g6679.t1"/>
    <property type="gene ID" value="PSAMB.scaffold534size47819.g6679"/>
</dbReference>
<evidence type="ECO:0000313" key="1">
    <source>
        <dbReference type="Proteomes" id="UP000887566"/>
    </source>
</evidence>
<sequence length="125" mass="14299">MTRSAPFQCSTTCGKGVRTRTIKCVDTLTNSTIPNDRCVPEERPIAEHRCRMARCPRWRRGKWSMVSSLRASVRMQQTYGYGHEWSIATLPAPDRVCRLSFHLSRAPVSYHISTLLIFAKTLSRV</sequence>
<evidence type="ECO:0000313" key="2">
    <source>
        <dbReference type="WBParaSite" id="PSAMB.scaffold534size47819.g6679.t1"/>
    </source>
</evidence>
<dbReference type="AlphaFoldDB" id="A0A914WV13"/>
<dbReference type="InterPro" id="IPR036383">
    <property type="entry name" value="TSP1_rpt_sf"/>
</dbReference>
<protein>
    <submittedName>
        <fullName evidence="2">Uncharacterized protein</fullName>
    </submittedName>
</protein>
<accession>A0A914WV13</accession>
<keyword evidence="1" id="KW-1185">Reference proteome</keyword>
<proteinExistence type="predicted"/>
<dbReference type="Gene3D" id="2.20.100.10">
    <property type="entry name" value="Thrombospondin type-1 (TSP1) repeat"/>
    <property type="match status" value="1"/>
</dbReference>
<dbReference type="PROSITE" id="PS50092">
    <property type="entry name" value="TSP1"/>
    <property type="match status" value="1"/>
</dbReference>